<dbReference type="InterPro" id="IPR048395">
    <property type="entry name" value="Glyco_hydro_31_C"/>
</dbReference>
<dbReference type="SUPFAM" id="SSF51011">
    <property type="entry name" value="Glycosyl hydrolase domain"/>
    <property type="match status" value="1"/>
</dbReference>
<evidence type="ECO:0000256" key="2">
    <source>
        <dbReference type="RuleBase" id="RU361185"/>
    </source>
</evidence>
<keyword evidence="7" id="KW-1185">Reference proteome</keyword>
<dbReference type="GO" id="GO:0005975">
    <property type="term" value="P:carbohydrate metabolic process"/>
    <property type="evidence" value="ECO:0007669"/>
    <property type="project" value="InterPro"/>
</dbReference>
<gene>
    <name evidence="6" type="ORF">Ctob_015136</name>
</gene>
<dbReference type="InterPro" id="IPR051816">
    <property type="entry name" value="Glycosyl_Hydrolase_31"/>
</dbReference>
<feature type="region of interest" description="Disordered" evidence="3">
    <location>
        <begin position="598"/>
        <end position="618"/>
    </location>
</feature>
<dbReference type="InterPro" id="IPR000322">
    <property type="entry name" value="Glyco_hydro_31_TIM"/>
</dbReference>
<dbReference type="Pfam" id="PF21365">
    <property type="entry name" value="Glyco_hydro_31_3rd"/>
    <property type="match status" value="1"/>
</dbReference>
<dbReference type="SUPFAM" id="SSF51445">
    <property type="entry name" value="(Trans)glycosidases"/>
    <property type="match status" value="1"/>
</dbReference>
<dbReference type="OrthoDB" id="10070917at2759"/>
<dbReference type="InterPro" id="IPR013780">
    <property type="entry name" value="Glyco_hydro_b"/>
</dbReference>
<evidence type="ECO:0000256" key="3">
    <source>
        <dbReference type="SAM" id="MobiDB-lite"/>
    </source>
</evidence>
<dbReference type="GO" id="GO:0004553">
    <property type="term" value="F:hydrolase activity, hydrolyzing O-glycosyl compounds"/>
    <property type="evidence" value="ECO:0007669"/>
    <property type="project" value="InterPro"/>
</dbReference>
<feature type="domain" description="Glycoside hydrolase family 31 TIM barrel" evidence="4">
    <location>
        <begin position="143"/>
        <end position="473"/>
    </location>
</feature>
<evidence type="ECO:0000256" key="1">
    <source>
        <dbReference type="ARBA" id="ARBA00007806"/>
    </source>
</evidence>
<organism evidence="6 7">
    <name type="scientific">Chrysochromulina tobinii</name>
    <dbReference type="NCBI Taxonomy" id="1460289"/>
    <lineage>
        <taxon>Eukaryota</taxon>
        <taxon>Haptista</taxon>
        <taxon>Haptophyta</taxon>
        <taxon>Prymnesiophyceae</taxon>
        <taxon>Prymnesiales</taxon>
        <taxon>Chrysochromulinaceae</taxon>
        <taxon>Chrysochromulina</taxon>
    </lineage>
</organism>
<evidence type="ECO:0000259" key="4">
    <source>
        <dbReference type="Pfam" id="PF01055"/>
    </source>
</evidence>
<dbReference type="PANTHER" id="PTHR43863:SF2">
    <property type="entry name" value="MALTASE-GLUCOAMYLASE"/>
    <property type="match status" value="1"/>
</dbReference>
<sequence>MAFVSGSVPAGDRVLGGKINEGGDTKKPIGVSATITAPDGTVLFSADDLNHVSGNLFWPSPMTAAGETTPSYGIKDYPRFFTPPWAVAPIPVNATVDPALVATNGYDFTNNQAGDLYVFLLGKSLASYHASRREFIRLTGPCPVLPDYAFGTWFTYWHSYSEKEAKDDISRWESGNLPIDVWALDMNWRNTSSDNLNPGQSPYHPHPEIGSQDHYYDHPNSNLFPGDGPFGDSFTEWFAFLKGKKLRTYFNDHPFPVAMRNEGGLQTSPEEVAFRWQGLSSWMERGLTYWWFDHNWGFSIPPPFINISVTSGTWEGLDNAAWGSHVYYSSVEYYDKTVRDKAGDQWYGGKPMALTKFGLPDWRENTNPTEAAESPAQHRYPVWWTGDGVPLQGAVQSTVDSGVHGFKTYVHSDCGGDYRPHTGGDLLRWTAHCAFSTILRFHGDDHRPWGYDTHTEDVIRSYLNARYKLIPSLIAAGEHAATTGYPFVTRCDMIWPEHNESASNNQYIFLNDTLVAPIWDSATNATAQSVWIPPGTWMDAWDGSITTGPQRVTVTKPYEQQPIWHSHNGGLTIITDSPGLRVDHQDWSESLTLELRPDTSSDRRTTERTLHAKPAGGSLVAKKETTAIVMTTDTVVQPGRTAEVAEDF</sequence>
<dbReference type="PANTHER" id="PTHR43863">
    <property type="entry name" value="HYDROLASE, PUTATIVE (AFU_ORTHOLOGUE AFUA_1G03140)-RELATED"/>
    <property type="match status" value="1"/>
</dbReference>
<keyword evidence="2 6" id="KW-0378">Hydrolase</keyword>
<evidence type="ECO:0000313" key="7">
    <source>
        <dbReference type="Proteomes" id="UP000037460"/>
    </source>
</evidence>
<dbReference type="Gene3D" id="2.60.40.1180">
    <property type="entry name" value="Golgi alpha-mannosidase II"/>
    <property type="match status" value="1"/>
</dbReference>
<dbReference type="EMBL" id="JWZX01001347">
    <property type="protein sequence ID" value="KOO34026.1"/>
    <property type="molecule type" value="Genomic_DNA"/>
</dbReference>
<reference evidence="7" key="1">
    <citation type="journal article" date="2015" name="PLoS Genet.">
        <title>Genome Sequence and Transcriptome Analyses of Chrysochromulina tobin: Metabolic Tools for Enhanced Algal Fitness in the Prominent Order Prymnesiales (Haptophyceae).</title>
        <authorList>
            <person name="Hovde B.T."/>
            <person name="Deodato C.R."/>
            <person name="Hunsperger H.M."/>
            <person name="Ryken S.A."/>
            <person name="Yost W."/>
            <person name="Jha R.K."/>
            <person name="Patterson J."/>
            <person name="Monnat R.J. Jr."/>
            <person name="Barlow S.B."/>
            <person name="Starkenburg S.R."/>
            <person name="Cattolico R.A."/>
        </authorList>
    </citation>
    <scope>NUCLEOTIDE SEQUENCE</scope>
    <source>
        <strain evidence="7">CCMP291</strain>
    </source>
</reference>
<comment type="similarity">
    <text evidence="1 2">Belongs to the glycosyl hydrolase 31 family.</text>
</comment>
<name>A0A0M0K593_9EUKA</name>
<accession>A0A0M0K593</accession>
<feature type="compositionally biased region" description="Basic and acidic residues" evidence="3">
    <location>
        <begin position="598"/>
        <end position="610"/>
    </location>
</feature>
<proteinExistence type="inferred from homology"/>
<comment type="caution">
    <text evidence="6">The sequence shown here is derived from an EMBL/GenBank/DDBJ whole genome shotgun (WGS) entry which is preliminary data.</text>
</comment>
<evidence type="ECO:0000259" key="5">
    <source>
        <dbReference type="Pfam" id="PF21365"/>
    </source>
</evidence>
<evidence type="ECO:0000313" key="6">
    <source>
        <dbReference type="EMBL" id="KOO34026.1"/>
    </source>
</evidence>
<dbReference type="Pfam" id="PF01055">
    <property type="entry name" value="Glyco_hydro_31_2nd"/>
    <property type="match status" value="1"/>
</dbReference>
<feature type="domain" description="Glycosyl hydrolase family 31 C-terminal" evidence="5">
    <location>
        <begin position="493"/>
        <end position="564"/>
    </location>
</feature>
<dbReference type="Proteomes" id="UP000037460">
    <property type="component" value="Unassembled WGS sequence"/>
</dbReference>
<dbReference type="AlphaFoldDB" id="A0A0M0K593"/>
<dbReference type="Gene3D" id="3.20.20.80">
    <property type="entry name" value="Glycosidases"/>
    <property type="match status" value="1"/>
</dbReference>
<keyword evidence="2" id="KW-0326">Glycosidase</keyword>
<protein>
    <submittedName>
        <fullName evidence="6">Family 31 glycosyl hydrolase</fullName>
    </submittedName>
</protein>
<dbReference type="InterPro" id="IPR017853">
    <property type="entry name" value="GH"/>
</dbReference>